<protein>
    <submittedName>
        <fullName evidence="1">Flagellar hook-length control protein FliK</fullName>
    </submittedName>
</protein>
<gene>
    <name evidence="1" type="ORF">E5357_02765</name>
</gene>
<comment type="caution">
    <text evidence="1">The sequence shown here is derived from an EMBL/GenBank/DDBJ whole genome shotgun (WGS) entry which is preliminary data.</text>
</comment>
<keyword evidence="2" id="KW-1185">Reference proteome</keyword>
<keyword evidence="1" id="KW-0966">Cell projection</keyword>
<evidence type="ECO:0000313" key="1">
    <source>
        <dbReference type="EMBL" id="TGY00439.1"/>
    </source>
</evidence>
<name>A0AC61R2M9_9FIRM</name>
<organism evidence="1 2">
    <name type="scientific">Hominisplanchenecus murintestinalis</name>
    <dbReference type="NCBI Taxonomy" id="2941517"/>
    <lineage>
        <taxon>Bacteria</taxon>
        <taxon>Bacillati</taxon>
        <taxon>Bacillota</taxon>
        <taxon>Clostridia</taxon>
        <taxon>Lachnospirales</taxon>
        <taxon>Lachnospiraceae</taxon>
        <taxon>Hominisplanchenecus</taxon>
    </lineage>
</organism>
<proteinExistence type="predicted"/>
<dbReference type="EMBL" id="SRZB01000002">
    <property type="protein sequence ID" value="TGY00439.1"/>
    <property type="molecule type" value="Genomic_DNA"/>
</dbReference>
<dbReference type="Proteomes" id="UP000307720">
    <property type="component" value="Unassembled WGS sequence"/>
</dbReference>
<keyword evidence="1" id="KW-0969">Cilium</keyword>
<reference evidence="1" key="1">
    <citation type="submission" date="2019-04" db="EMBL/GenBank/DDBJ databases">
        <title>Microbes associate with the intestines of laboratory mice.</title>
        <authorList>
            <person name="Navarre W."/>
            <person name="Wong E."/>
            <person name="Huang K."/>
            <person name="Tropini C."/>
            <person name="Ng K."/>
            <person name="Yu B."/>
        </authorList>
    </citation>
    <scope>NUCLEOTIDE SEQUENCE</scope>
    <source>
        <strain evidence="1">NM72_1-8</strain>
    </source>
</reference>
<keyword evidence="1" id="KW-0282">Flagellum</keyword>
<sequence>MTGTERVQSFNRMQGTGSTNKAGSKESASAGVEGIFERLLQERQNAVDETENKKDTVQSEGKQDTKEAGDSKAAQTEKTESQQTGDKKAESVSETQETGAEEVLTAQMLGAAYLLNETELLELPEEVAAVEDDGAAGVYGVEGVFVSQAEEKPAENMPMQSVEGNVQTVSVHEQTDMPAAKAETVSGRAEANVVKEAGNRPHEEGMFQAETAVQASGNDIRQEAQAETAAVKDISVPVKTTENTLAPDIAKTMAARMPADNGTLTLELEPASLGKLTIRMTYEAGKAVVSIMATNTRTLELLSQRSGEIAAILEERTGQETVVQPYQPSEEGAYYEQNQESGRERQQQEQRKENKETDSFMQQLRLGLI</sequence>
<evidence type="ECO:0000313" key="2">
    <source>
        <dbReference type="Proteomes" id="UP000307720"/>
    </source>
</evidence>
<accession>A0AC61R2M9</accession>